<evidence type="ECO:0000313" key="1">
    <source>
        <dbReference type="EMBL" id="KAJ1101790.1"/>
    </source>
</evidence>
<dbReference type="AlphaFoldDB" id="A0AAV7MDF4"/>
<proteinExistence type="predicted"/>
<gene>
    <name evidence="1" type="ORF">NDU88_006854</name>
</gene>
<protein>
    <submittedName>
        <fullName evidence="1">Uncharacterized protein</fullName>
    </submittedName>
</protein>
<name>A0AAV7MDF4_PLEWA</name>
<accession>A0AAV7MDF4</accession>
<sequence>MHGQLGAGQKNCIVREEQDCNFVGGCGHIAVELRRPHGQIPLVSDIVIRTVDKHDSSHPRPRKAALRNRVGCPSGPRLTGLCDGSCPYT</sequence>
<comment type="caution">
    <text evidence="1">The sequence shown here is derived from an EMBL/GenBank/DDBJ whole genome shotgun (WGS) entry which is preliminary data.</text>
</comment>
<organism evidence="1 2">
    <name type="scientific">Pleurodeles waltl</name>
    <name type="common">Iberian ribbed newt</name>
    <dbReference type="NCBI Taxonomy" id="8319"/>
    <lineage>
        <taxon>Eukaryota</taxon>
        <taxon>Metazoa</taxon>
        <taxon>Chordata</taxon>
        <taxon>Craniata</taxon>
        <taxon>Vertebrata</taxon>
        <taxon>Euteleostomi</taxon>
        <taxon>Amphibia</taxon>
        <taxon>Batrachia</taxon>
        <taxon>Caudata</taxon>
        <taxon>Salamandroidea</taxon>
        <taxon>Salamandridae</taxon>
        <taxon>Pleurodelinae</taxon>
        <taxon>Pleurodeles</taxon>
    </lineage>
</organism>
<evidence type="ECO:0000313" key="2">
    <source>
        <dbReference type="Proteomes" id="UP001066276"/>
    </source>
</evidence>
<reference evidence="1" key="1">
    <citation type="journal article" date="2022" name="bioRxiv">
        <title>Sequencing and chromosome-scale assembly of the giantPleurodeles waltlgenome.</title>
        <authorList>
            <person name="Brown T."/>
            <person name="Elewa A."/>
            <person name="Iarovenko S."/>
            <person name="Subramanian E."/>
            <person name="Araus A.J."/>
            <person name="Petzold A."/>
            <person name="Susuki M."/>
            <person name="Suzuki K.-i.T."/>
            <person name="Hayashi T."/>
            <person name="Toyoda A."/>
            <person name="Oliveira C."/>
            <person name="Osipova E."/>
            <person name="Leigh N.D."/>
            <person name="Simon A."/>
            <person name="Yun M.H."/>
        </authorList>
    </citation>
    <scope>NUCLEOTIDE SEQUENCE</scope>
    <source>
        <strain evidence="1">20211129_DDA</strain>
        <tissue evidence="1">Liver</tissue>
    </source>
</reference>
<keyword evidence="2" id="KW-1185">Reference proteome</keyword>
<dbReference type="EMBL" id="JANPWB010000014">
    <property type="protein sequence ID" value="KAJ1101790.1"/>
    <property type="molecule type" value="Genomic_DNA"/>
</dbReference>
<dbReference type="Proteomes" id="UP001066276">
    <property type="component" value="Chromosome 10"/>
</dbReference>